<organism evidence="9 10">
    <name type="scientific">Mytilus edulis</name>
    <name type="common">Blue mussel</name>
    <dbReference type="NCBI Taxonomy" id="6550"/>
    <lineage>
        <taxon>Eukaryota</taxon>
        <taxon>Metazoa</taxon>
        <taxon>Spiralia</taxon>
        <taxon>Lophotrochozoa</taxon>
        <taxon>Mollusca</taxon>
        <taxon>Bivalvia</taxon>
        <taxon>Autobranchia</taxon>
        <taxon>Pteriomorphia</taxon>
        <taxon>Mytilida</taxon>
        <taxon>Mytiloidea</taxon>
        <taxon>Mytilidae</taxon>
        <taxon>Mytilinae</taxon>
        <taxon>Mytilus</taxon>
    </lineage>
</organism>
<keyword evidence="5" id="KW-0325">Glycoprotein</keyword>
<dbReference type="CDD" id="cd00033">
    <property type="entry name" value="CCP"/>
    <property type="match status" value="2"/>
</dbReference>
<comment type="caution">
    <text evidence="6">Lacks conserved residue(s) required for the propagation of feature annotation.</text>
</comment>
<accession>A0A8S3U8W8</accession>
<dbReference type="SUPFAM" id="SSF57535">
    <property type="entry name" value="Complement control module/SCR domain"/>
    <property type="match status" value="3"/>
</dbReference>
<keyword evidence="10" id="KW-1185">Reference proteome</keyword>
<evidence type="ECO:0000313" key="9">
    <source>
        <dbReference type="EMBL" id="CAG2243000.1"/>
    </source>
</evidence>
<dbReference type="SMART" id="SM00032">
    <property type="entry name" value="CCP"/>
    <property type="match status" value="3"/>
</dbReference>
<comment type="caution">
    <text evidence="9">The sequence shown here is derived from an EMBL/GenBank/DDBJ whole genome shotgun (WGS) entry which is preliminary data.</text>
</comment>
<feature type="compositionally biased region" description="Low complexity" evidence="7">
    <location>
        <begin position="372"/>
        <end position="388"/>
    </location>
</feature>
<dbReference type="AlphaFoldDB" id="A0A8S3U8W8"/>
<evidence type="ECO:0000259" key="8">
    <source>
        <dbReference type="PROSITE" id="PS50923"/>
    </source>
</evidence>
<proteinExistence type="predicted"/>
<dbReference type="Pfam" id="PF00084">
    <property type="entry name" value="Sushi"/>
    <property type="match status" value="2"/>
</dbReference>
<reference evidence="9" key="1">
    <citation type="submission" date="2021-03" db="EMBL/GenBank/DDBJ databases">
        <authorList>
            <person name="Bekaert M."/>
        </authorList>
    </citation>
    <scope>NUCLEOTIDE SEQUENCE</scope>
</reference>
<evidence type="ECO:0000256" key="1">
    <source>
        <dbReference type="ARBA" id="ARBA00022659"/>
    </source>
</evidence>
<gene>
    <name evidence="9" type="ORF">MEDL_55137</name>
</gene>
<dbReference type="Proteomes" id="UP000683360">
    <property type="component" value="Unassembled WGS sequence"/>
</dbReference>
<feature type="compositionally biased region" description="Low complexity" evidence="7">
    <location>
        <begin position="286"/>
        <end position="295"/>
    </location>
</feature>
<feature type="compositionally biased region" description="Polar residues" evidence="7">
    <location>
        <begin position="323"/>
        <end position="335"/>
    </location>
</feature>
<evidence type="ECO:0000256" key="7">
    <source>
        <dbReference type="SAM" id="MobiDB-lite"/>
    </source>
</evidence>
<evidence type="ECO:0000256" key="3">
    <source>
        <dbReference type="ARBA" id="ARBA00022737"/>
    </source>
</evidence>
<keyword evidence="4 6" id="KW-1015">Disulfide bond</keyword>
<dbReference type="PROSITE" id="PS50923">
    <property type="entry name" value="SUSHI"/>
    <property type="match status" value="2"/>
</dbReference>
<evidence type="ECO:0000256" key="4">
    <source>
        <dbReference type="ARBA" id="ARBA00023157"/>
    </source>
</evidence>
<protein>
    <submittedName>
        <fullName evidence="9">CSMD</fullName>
    </submittedName>
</protein>
<dbReference type="Gene3D" id="2.10.70.10">
    <property type="entry name" value="Complement Module, domain 1"/>
    <property type="match status" value="2"/>
</dbReference>
<feature type="region of interest" description="Disordered" evidence="7">
    <location>
        <begin position="371"/>
        <end position="435"/>
    </location>
</feature>
<feature type="region of interest" description="Disordered" evidence="7">
    <location>
        <begin position="286"/>
        <end position="335"/>
    </location>
</feature>
<feature type="disulfide bond" evidence="6">
    <location>
        <begin position="185"/>
        <end position="212"/>
    </location>
</feature>
<keyword evidence="2" id="KW-0732">Signal</keyword>
<dbReference type="EMBL" id="CAJPWZ010002689">
    <property type="protein sequence ID" value="CAG2243000.1"/>
    <property type="molecule type" value="Genomic_DNA"/>
</dbReference>
<evidence type="ECO:0000256" key="2">
    <source>
        <dbReference type="ARBA" id="ARBA00022729"/>
    </source>
</evidence>
<feature type="compositionally biased region" description="Polar residues" evidence="7">
    <location>
        <begin position="296"/>
        <end position="312"/>
    </location>
</feature>
<evidence type="ECO:0000313" key="10">
    <source>
        <dbReference type="Proteomes" id="UP000683360"/>
    </source>
</evidence>
<dbReference type="InterPro" id="IPR035976">
    <property type="entry name" value="Sushi/SCR/CCP_sf"/>
</dbReference>
<feature type="compositionally biased region" description="Polar residues" evidence="7">
    <location>
        <begin position="419"/>
        <end position="435"/>
    </location>
</feature>
<feature type="domain" description="Sushi" evidence="8">
    <location>
        <begin position="44"/>
        <end position="101"/>
    </location>
</feature>
<sequence length="435" mass="47646">MTSGLYNFQLNFTEEAGIVKLSATDINRRPPNSCLNYVPPRPVVSCGFPSNTSNAVWKVDGLTERSIAWLNCTKGYYYPSDVQRTCSSHGNWSSVNISCIPYCGGPPSVPNATWLPDLEENGKQGTLRCKNGFYGKEIDTSCTDNDTWTEYDIHCYEECKTPDPVQNGKWNVSGFQNDSTAILTCNENYLPRSVVEIKCNSNGQWDHTNATCTIATTTETVGQTVETSSEEHSSAITTRELSTIVPVTQLYLTQNLMTSTPPTQNTSPVEIIQRSAEQTISLFQSISTTSSQTDTPSPEVTTLRSSPQNMLLSRSISSSQTSPNKTTQIPAAPTSSIFNLLGTTQPSTTYPSETTATTPIKTTLTFNQVSNSTKLTTESTTKHQTSQTSKKEPAKSSSPAAITISAPSRINESTKKHQTSQISQKNRQNHHCQLQ</sequence>
<dbReference type="PANTHER" id="PTHR46393">
    <property type="entry name" value="SUSHI DOMAIN-CONTAINING PROTEIN"/>
    <property type="match status" value="1"/>
</dbReference>
<keyword evidence="1 6" id="KW-0768">Sushi</keyword>
<feature type="disulfide bond" evidence="6">
    <location>
        <begin position="72"/>
        <end position="99"/>
    </location>
</feature>
<feature type="domain" description="Sushi" evidence="8">
    <location>
        <begin position="157"/>
        <end position="214"/>
    </location>
</feature>
<feature type="compositionally biased region" description="Low complexity" evidence="7">
    <location>
        <begin position="313"/>
        <end position="322"/>
    </location>
</feature>
<evidence type="ECO:0000256" key="6">
    <source>
        <dbReference type="PROSITE-ProRule" id="PRU00302"/>
    </source>
</evidence>
<dbReference type="InterPro" id="IPR000436">
    <property type="entry name" value="Sushi_SCR_CCP_dom"/>
</dbReference>
<feature type="compositionally biased region" description="Low complexity" evidence="7">
    <location>
        <begin position="395"/>
        <end position="410"/>
    </location>
</feature>
<evidence type="ECO:0000256" key="5">
    <source>
        <dbReference type="ARBA" id="ARBA00023180"/>
    </source>
</evidence>
<dbReference type="PANTHER" id="PTHR46393:SF7">
    <property type="entry name" value="COMPLEMENT C2"/>
    <property type="match status" value="1"/>
</dbReference>
<keyword evidence="3" id="KW-0677">Repeat</keyword>
<name>A0A8S3U8W8_MYTED</name>